<organism evidence="4 5">
    <name type="scientific">Paenibacillus piri</name>
    <dbReference type="NCBI Taxonomy" id="2547395"/>
    <lineage>
        <taxon>Bacteria</taxon>
        <taxon>Bacillati</taxon>
        <taxon>Bacillota</taxon>
        <taxon>Bacilli</taxon>
        <taxon>Bacillales</taxon>
        <taxon>Paenibacillaceae</taxon>
        <taxon>Paenibacillus</taxon>
    </lineage>
</organism>
<evidence type="ECO:0000313" key="4">
    <source>
        <dbReference type="EMBL" id="TDF93504.1"/>
    </source>
</evidence>
<name>A0A4V2ZSK1_9BACL</name>
<dbReference type="AlphaFoldDB" id="A0A4V2ZSK1"/>
<feature type="domain" description="NodB homology" evidence="3">
    <location>
        <begin position="51"/>
        <end position="243"/>
    </location>
</feature>
<evidence type="ECO:0000313" key="5">
    <source>
        <dbReference type="Proteomes" id="UP000295636"/>
    </source>
</evidence>
<proteinExistence type="predicted"/>
<dbReference type="EMBL" id="SMRT01000016">
    <property type="protein sequence ID" value="TDF93504.1"/>
    <property type="molecule type" value="Genomic_DNA"/>
</dbReference>
<reference evidence="4 5" key="1">
    <citation type="submission" date="2019-03" db="EMBL/GenBank/DDBJ databases">
        <title>This is whole genome sequence of Paenibacillus sp MS74 strain.</title>
        <authorList>
            <person name="Trinh H.N."/>
        </authorList>
    </citation>
    <scope>NUCLEOTIDE SEQUENCE [LARGE SCALE GENOMIC DNA]</scope>
    <source>
        <strain evidence="4 5">MS74</strain>
    </source>
</reference>
<dbReference type="GO" id="GO:0005576">
    <property type="term" value="C:extracellular region"/>
    <property type="evidence" value="ECO:0007669"/>
    <property type="project" value="UniProtKB-SubCell"/>
</dbReference>
<gene>
    <name evidence="4" type="ORF">E1757_26590</name>
</gene>
<comment type="subcellular location">
    <subcellularLocation>
        <location evidence="1">Secreted</location>
    </subcellularLocation>
</comment>
<dbReference type="PANTHER" id="PTHR34216">
    <property type="match status" value="1"/>
</dbReference>
<dbReference type="InterPro" id="IPR051398">
    <property type="entry name" value="Polysacch_Deacetylase"/>
</dbReference>
<dbReference type="InterPro" id="IPR011330">
    <property type="entry name" value="Glyco_hydro/deAcase_b/a-brl"/>
</dbReference>
<comment type="caution">
    <text evidence="4">The sequence shown here is derived from an EMBL/GenBank/DDBJ whole genome shotgun (WGS) entry which is preliminary data.</text>
</comment>
<dbReference type="GO" id="GO:0016810">
    <property type="term" value="F:hydrolase activity, acting on carbon-nitrogen (but not peptide) bonds"/>
    <property type="evidence" value="ECO:0007669"/>
    <property type="project" value="InterPro"/>
</dbReference>
<protein>
    <submittedName>
        <fullName evidence="4">Polysaccharide deacetylase</fullName>
    </submittedName>
</protein>
<evidence type="ECO:0000256" key="2">
    <source>
        <dbReference type="ARBA" id="ARBA00022729"/>
    </source>
</evidence>
<evidence type="ECO:0000256" key="1">
    <source>
        <dbReference type="ARBA" id="ARBA00004613"/>
    </source>
</evidence>
<dbReference type="Gene3D" id="3.20.20.370">
    <property type="entry name" value="Glycoside hydrolase/deacetylase"/>
    <property type="match status" value="1"/>
</dbReference>
<dbReference type="Proteomes" id="UP000295636">
    <property type="component" value="Unassembled WGS sequence"/>
</dbReference>
<dbReference type="PANTHER" id="PTHR34216:SF3">
    <property type="entry name" value="POLY-BETA-1,6-N-ACETYL-D-GLUCOSAMINE N-DEACETYLASE"/>
    <property type="match status" value="1"/>
</dbReference>
<keyword evidence="2" id="KW-0732">Signal</keyword>
<dbReference type="SUPFAM" id="SSF88713">
    <property type="entry name" value="Glycoside hydrolase/deacetylase"/>
    <property type="match status" value="1"/>
</dbReference>
<sequence length="297" mass="34702">MKDIAIMYHYVQAPGLKGIHPLHPDLFKKQLEWVLQQYEVVTPDQLGKPHQSKPRCVFTFDDATKDQYEVAFPILKEKGIPAYFTLMSGVFEKFKVPVVHLVHAALSYFSDEEIWDDLSRKVDVTKVAENSGIYKYETDMFRRYNKYALNFFLSEEESRSMLEPKLIQKFQTWDRFIESYYINMDEWRTMLKAGMVIGVHAVDHRAYTGNASQFFEDEIKPCKQFIEDHLGISPKWYTPAFGGGTLCWAMIEQLRPKLELEGFKGGFTTIEGFNEGHNDFWLNRFDCNRIPPVGNFV</sequence>
<dbReference type="OrthoDB" id="9778320at2"/>
<keyword evidence="5" id="KW-1185">Reference proteome</keyword>
<dbReference type="GO" id="GO:0005975">
    <property type="term" value="P:carbohydrate metabolic process"/>
    <property type="evidence" value="ECO:0007669"/>
    <property type="project" value="InterPro"/>
</dbReference>
<evidence type="ECO:0000259" key="3">
    <source>
        <dbReference type="Pfam" id="PF01522"/>
    </source>
</evidence>
<dbReference type="RefSeq" id="WP_133233921.1">
    <property type="nucleotide sequence ID" value="NZ_SMRT01000016.1"/>
</dbReference>
<dbReference type="InterPro" id="IPR002509">
    <property type="entry name" value="NODB_dom"/>
</dbReference>
<dbReference type="Pfam" id="PF01522">
    <property type="entry name" value="Polysacc_deac_1"/>
    <property type="match status" value="1"/>
</dbReference>
<accession>A0A4V2ZSK1</accession>